<name>A0ABD3NH12_9STRA</name>
<gene>
    <name evidence="11" type="ORF">ACHAWO_005875</name>
</gene>
<dbReference type="GO" id="GO:0031047">
    <property type="term" value="P:regulatory ncRNA-mediated gene silencing"/>
    <property type="evidence" value="ECO:0007669"/>
    <property type="project" value="UniProtKB-KW"/>
</dbReference>
<protein>
    <recommendedName>
        <fullName evidence="4">CCR4-NOT transcription complex subunit 11</fullName>
    </recommendedName>
</protein>
<evidence type="ECO:0000256" key="1">
    <source>
        <dbReference type="ARBA" id="ARBA00004123"/>
    </source>
</evidence>
<dbReference type="EMBL" id="JALLPJ020001202">
    <property type="protein sequence ID" value="KAL3774262.1"/>
    <property type="molecule type" value="Genomic_DNA"/>
</dbReference>
<keyword evidence="8" id="KW-0804">Transcription</keyword>
<comment type="subcellular location">
    <subcellularLocation>
        <location evidence="2">Cytoplasm</location>
    </subcellularLocation>
    <subcellularLocation>
        <location evidence="1">Nucleus</location>
    </subcellularLocation>
</comment>
<evidence type="ECO:0000313" key="11">
    <source>
        <dbReference type="EMBL" id="KAL3774262.1"/>
    </source>
</evidence>
<evidence type="ECO:0000256" key="7">
    <source>
        <dbReference type="ARBA" id="ARBA00023158"/>
    </source>
</evidence>
<keyword evidence="5" id="KW-0963">Cytoplasm</keyword>
<evidence type="ECO:0000256" key="10">
    <source>
        <dbReference type="SAM" id="MobiDB-lite"/>
    </source>
</evidence>
<comment type="caution">
    <text evidence="11">The sequence shown here is derived from an EMBL/GenBank/DDBJ whole genome shotgun (WGS) entry which is preliminary data.</text>
</comment>
<dbReference type="GO" id="GO:0005737">
    <property type="term" value="C:cytoplasm"/>
    <property type="evidence" value="ECO:0007669"/>
    <property type="project" value="UniProtKB-SubCell"/>
</dbReference>
<evidence type="ECO:0000256" key="6">
    <source>
        <dbReference type="ARBA" id="ARBA00023015"/>
    </source>
</evidence>
<organism evidence="11 12">
    <name type="scientific">Cyclotella atomus</name>
    <dbReference type="NCBI Taxonomy" id="382360"/>
    <lineage>
        <taxon>Eukaryota</taxon>
        <taxon>Sar</taxon>
        <taxon>Stramenopiles</taxon>
        <taxon>Ochrophyta</taxon>
        <taxon>Bacillariophyta</taxon>
        <taxon>Coscinodiscophyceae</taxon>
        <taxon>Thalassiosirophycidae</taxon>
        <taxon>Stephanodiscales</taxon>
        <taxon>Stephanodiscaceae</taxon>
        <taxon>Cyclotella</taxon>
    </lineage>
</organism>
<evidence type="ECO:0000256" key="9">
    <source>
        <dbReference type="ARBA" id="ARBA00023242"/>
    </source>
</evidence>
<evidence type="ECO:0000256" key="3">
    <source>
        <dbReference type="ARBA" id="ARBA00008030"/>
    </source>
</evidence>
<feature type="region of interest" description="Disordered" evidence="10">
    <location>
        <begin position="419"/>
        <end position="446"/>
    </location>
</feature>
<dbReference type="PANTHER" id="PTHR15975">
    <property type="entry name" value="CCR4-NOT TRANSCRIPTION COMPLEX SUBUNIT 11"/>
    <property type="match status" value="1"/>
</dbReference>
<evidence type="ECO:0000256" key="4">
    <source>
        <dbReference type="ARBA" id="ARBA00014872"/>
    </source>
</evidence>
<proteinExistence type="inferred from homology"/>
<dbReference type="GO" id="GO:0005634">
    <property type="term" value="C:nucleus"/>
    <property type="evidence" value="ECO:0007669"/>
    <property type="project" value="UniProtKB-SubCell"/>
</dbReference>
<evidence type="ECO:0000313" key="12">
    <source>
        <dbReference type="Proteomes" id="UP001530400"/>
    </source>
</evidence>
<evidence type="ECO:0000256" key="8">
    <source>
        <dbReference type="ARBA" id="ARBA00023163"/>
    </source>
</evidence>
<dbReference type="Pfam" id="PF10155">
    <property type="entry name" value="CNOT11"/>
    <property type="match status" value="2"/>
</dbReference>
<evidence type="ECO:0000256" key="2">
    <source>
        <dbReference type="ARBA" id="ARBA00004496"/>
    </source>
</evidence>
<dbReference type="PANTHER" id="PTHR15975:SF0">
    <property type="entry name" value="CCR4-NOT TRANSCRIPTION COMPLEX SUBUNIT 11"/>
    <property type="match status" value="1"/>
</dbReference>
<reference evidence="11 12" key="1">
    <citation type="submission" date="2024-10" db="EMBL/GenBank/DDBJ databases">
        <title>Updated reference genomes for cyclostephanoid diatoms.</title>
        <authorList>
            <person name="Roberts W.R."/>
            <person name="Alverson A.J."/>
        </authorList>
    </citation>
    <scope>NUCLEOTIDE SEQUENCE [LARGE SCALE GENOMIC DNA]</scope>
    <source>
        <strain evidence="11 12">AJA010-31</strain>
    </source>
</reference>
<keyword evidence="7" id="KW-0943">RNA-mediated gene silencing</keyword>
<dbReference type="InterPro" id="IPR019312">
    <property type="entry name" value="CNOT11"/>
</dbReference>
<dbReference type="Proteomes" id="UP001530400">
    <property type="component" value="Unassembled WGS sequence"/>
</dbReference>
<dbReference type="AlphaFoldDB" id="A0ABD3NH12"/>
<comment type="similarity">
    <text evidence="3">Belongs to the CNOT11 family.</text>
</comment>
<sequence>MMEVLHPPSFPAPVQLPTLRAVATAAHDIAIRITSRKRSRNVSDGHDEPPAATQLLEMALQLDEIFDECFGCTDIIGGWTCSRYDVGVSLQALLREPMQKVDTWEARVMCLLGLWRICLGGARLTEGSSNIGEGAAAASSDQVLTRRKLSPKSPFFGLLLDQILKRLAELHRAAAGQSLEATDDLEQKLEFKCFTILLNEIAASVFLSEEAGDWQVLQLIEEDYNRLEQVRDEVYAILTGQKRSQRHHGISSSFTQARLLPFASPAILSDKDLEQVQSELIWLGPQCHTSRLLLMHPEGTLDNQIKSTKPEQDELDNEITTILKNYAFVTPLPPLDERKVLNAFQTKQSFKIMSEAGLSPQTLPKLVENNPLIATECLLSILTSTEDTAALSKNEYLSALAGMDMSIHSMEVVNRIATHSNQQSAGPSKSRKQLQQRKRVQSHQTTSQRLLHPEYIHLYISTCISTCESMSYDRHSQNKSVRLVCVFLQSLLKNHIVSAEASVLTTHIILAIFDELSLQILFAFPLQDLFVEVQSFCIEFSRIREAAALFQILKNK</sequence>
<keyword evidence="12" id="KW-1185">Reference proteome</keyword>
<evidence type="ECO:0000256" key="5">
    <source>
        <dbReference type="ARBA" id="ARBA00022490"/>
    </source>
</evidence>
<keyword evidence="6" id="KW-0805">Transcription regulation</keyword>
<keyword evidence="9" id="KW-0539">Nucleus</keyword>
<accession>A0ABD3NH12</accession>
<feature type="compositionally biased region" description="Basic residues" evidence="10">
    <location>
        <begin position="429"/>
        <end position="441"/>
    </location>
</feature>